<evidence type="ECO:0000256" key="1">
    <source>
        <dbReference type="SAM" id="MobiDB-lite"/>
    </source>
</evidence>
<comment type="caution">
    <text evidence="2">The sequence shown here is derived from an EMBL/GenBank/DDBJ whole genome shotgun (WGS) entry which is preliminary data.</text>
</comment>
<sequence length="149" mass="16481">MYSCVPGPLQSTSAAPEQEAATGGKTTPRTARTTMPTSESQKLLRTTILMLRVAYAAGAPAIVEHPETVHEVRRPDRCRRNHGRGAQPPSGRGWPQGTADARCPARARQQRNPGRRRAATVGAFVKECAHDDEVEEDDDEEDEEERQHW</sequence>
<feature type="region of interest" description="Disordered" evidence="1">
    <location>
        <begin position="73"/>
        <end position="149"/>
    </location>
</feature>
<feature type="region of interest" description="Disordered" evidence="1">
    <location>
        <begin position="1"/>
        <end position="41"/>
    </location>
</feature>
<evidence type="ECO:0000313" key="3">
    <source>
        <dbReference type="Proteomes" id="UP001189429"/>
    </source>
</evidence>
<dbReference type="EMBL" id="CAUYUJ010012505">
    <property type="protein sequence ID" value="CAK0834087.1"/>
    <property type="molecule type" value="Genomic_DNA"/>
</dbReference>
<keyword evidence="3" id="KW-1185">Reference proteome</keyword>
<feature type="compositionally biased region" description="Low complexity" evidence="1">
    <location>
        <begin position="21"/>
        <end position="37"/>
    </location>
</feature>
<protein>
    <submittedName>
        <fullName evidence="2">Uncharacterized protein</fullName>
    </submittedName>
</protein>
<feature type="compositionally biased region" description="Acidic residues" evidence="1">
    <location>
        <begin position="130"/>
        <end position="149"/>
    </location>
</feature>
<gene>
    <name evidence="2" type="ORF">PCOR1329_LOCUS31599</name>
</gene>
<evidence type="ECO:0000313" key="2">
    <source>
        <dbReference type="EMBL" id="CAK0834087.1"/>
    </source>
</evidence>
<proteinExistence type="predicted"/>
<name>A0ABN9SQ92_9DINO</name>
<dbReference type="Proteomes" id="UP001189429">
    <property type="component" value="Unassembled WGS sequence"/>
</dbReference>
<reference evidence="2" key="1">
    <citation type="submission" date="2023-10" db="EMBL/GenBank/DDBJ databases">
        <authorList>
            <person name="Chen Y."/>
            <person name="Shah S."/>
            <person name="Dougan E. K."/>
            <person name="Thang M."/>
            <person name="Chan C."/>
        </authorList>
    </citation>
    <scope>NUCLEOTIDE SEQUENCE [LARGE SCALE GENOMIC DNA]</scope>
</reference>
<accession>A0ABN9SQ92</accession>
<organism evidence="2 3">
    <name type="scientific">Prorocentrum cordatum</name>
    <dbReference type="NCBI Taxonomy" id="2364126"/>
    <lineage>
        <taxon>Eukaryota</taxon>
        <taxon>Sar</taxon>
        <taxon>Alveolata</taxon>
        <taxon>Dinophyceae</taxon>
        <taxon>Prorocentrales</taxon>
        <taxon>Prorocentraceae</taxon>
        <taxon>Prorocentrum</taxon>
    </lineage>
</organism>